<sequence>MDEQAHLRTRSYLVARHQHPAWKLLSATRGPLVLSCLQALLEQNRNEILLEDAQQMLTVFENYAKERAVKEPQPAPAAVPSGLNNNEAELYNLLLQSERGRLEQEFLPSHVVHNAIYKWIAI</sequence>
<evidence type="ECO:0000313" key="2">
    <source>
        <dbReference type="Proteomes" id="UP001596506"/>
    </source>
</evidence>
<dbReference type="Pfam" id="PF11855">
    <property type="entry name" value="DUF3375"/>
    <property type="match status" value="1"/>
</dbReference>
<name>A0ABW2IZB9_9GAMM</name>
<comment type="caution">
    <text evidence="1">The sequence shown here is derived from an EMBL/GenBank/DDBJ whole genome shotgun (WGS) entry which is preliminary data.</text>
</comment>
<gene>
    <name evidence="1" type="ORF">ACFQQA_17160</name>
</gene>
<dbReference type="Proteomes" id="UP001596506">
    <property type="component" value="Unassembled WGS sequence"/>
</dbReference>
<proteinExistence type="predicted"/>
<reference evidence="2" key="1">
    <citation type="journal article" date="2019" name="Int. J. Syst. Evol. Microbiol.">
        <title>The Global Catalogue of Microorganisms (GCM) 10K type strain sequencing project: providing services to taxonomists for standard genome sequencing and annotation.</title>
        <authorList>
            <consortium name="The Broad Institute Genomics Platform"/>
            <consortium name="The Broad Institute Genome Sequencing Center for Infectious Disease"/>
            <person name="Wu L."/>
            <person name="Ma J."/>
        </authorList>
    </citation>
    <scope>NUCLEOTIDE SEQUENCE [LARGE SCALE GENOMIC DNA]</scope>
    <source>
        <strain evidence="2">CCUG 60559</strain>
    </source>
</reference>
<keyword evidence="2" id="KW-1185">Reference proteome</keyword>
<protein>
    <submittedName>
        <fullName evidence="1">DUF3375 family protein</fullName>
    </submittedName>
</protein>
<dbReference type="InterPro" id="IPR021804">
    <property type="entry name" value="DUF3375"/>
</dbReference>
<dbReference type="EMBL" id="JBHTBD010000011">
    <property type="protein sequence ID" value="MFC7296452.1"/>
    <property type="molecule type" value="Genomic_DNA"/>
</dbReference>
<accession>A0ABW2IZB9</accession>
<dbReference type="RefSeq" id="WP_198515523.1">
    <property type="nucleotide sequence ID" value="NZ_JBHTBD010000011.1"/>
</dbReference>
<organism evidence="1 2">
    <name type="scientific">Marinobacter aromaticivorans</name>
    <dbReference type="NCBI Taxonomy" id="1494078"/>
    <lineage>
        <taxon>Bacteria</taxon>
        <taxon>Pseudomonadati</taxon>
        <taxon>Pseudomonadota</taxon>
        <taxon>Gammaproteobacteria</taxon>
        <taxon>Pseudomonadales</taxon>
        <taxon>Marinobacteraceae</taxon>
        <taxon>Marinobacter</taxon>
    </lineage>
</organism>
<evidence type="ECO:0000313" key="1">
    <source>
        <dbReference type="EMBL" id="MFC7296452.1"/>
    </source>
</evidence>